<keyword evidence="4" id="KW-1185">Reference proteome</keyword>
<dbReference type="Gene3D" id="1.10.443.10">
    <property type="entry name" value="Intergrase catalytic core"/>
    <property type="match status" value="1"/>
</dbReference>
<accession>A0ABV8XYU3</accession>
<evidence type="ECO:0000256" key="1">
    <source>
        <dbReference type="ARBA" id="ARBA00023172"/>
    </source>
</evidence>
<organism evidence="3 4">
    <name type="scientific">Citricoccus alkalitolerans</name>
    <dbReference type="NCBI Taxonomy" id="246603"/>
    <lineage>
        <taxon>Bacteria</taxon>
        <taxon>Bacillati</taxon>
        <taxon>Actinomycetota</taxon>
        <taxon>Actinomycetes</taxon>
        <taxon>Micrococcales</taxon>
        <taxon>Micrococcaceae</taxon>
        <taxon>Citricoccus</taxon>
    </lineage>
</organism>
<evidence type="ECO:0000313" key="3">
    <source>
        <dbReference type="EMBL" id="MFC4429767.1"/>
    </source>
</evidence>
<gene>
    <name evidence="3" type="ORF">ACFO0K_08745</name>
</gene>
<reference evidence="4" key="1">
    <citation type="journal article" date="2019" name="Int. J. Syst. Evol. Microbiol.">
        <title>The Global Catalogue of Microorganisms (GCM) 10K type strain sequencing project: providing services to taxonomists for standard genome sequencing and annotation.</title>
        <authorList>
            <consortium name="The Broad Institute Genomics Platform"/>
            <consortium name="The Broad Institute Genome Sequencing Center for Infectious Disease"/>
            <person name="Wu L."/>
            <person name="Ma J."/>
        </authorList>
    </citation>
    <scope>NUCLEOTIDE SEQUENCE [LARGE SCALE GENOMIC DNA]</scope>
    <source>
        <strain evidence="4">CGMCC 1.12125</strain>
    </source>
</reference>
<feature type="domain" description="Tyr recombinase" evidence="2">
    <location>
        <begin position="18"/>
        <end position="62"/>
    </location>
</feature>
<sequence length="95" mass="10050">MTVPVGPQKPQGAQKPLRRVRLHDLRHGTASLMIAAGVDVAVVSKVLRHSTIKLTVDTYGHLLPGVGEAAAEQRAGMIPRAASRTNGHSPATNRT</sequence>
<proteinExistence type="predicted"/>
<dbReference type="InterPro" id="IPR013762">
    <property type="entry name" value="Integrase-like_cat_sf"/>
</dbReference>
<protein>
    <submittedName>
        <fullName evidence="3">Tyrosine-type recombinase/integrase</fullName>
    </submittedName>
</protein>
<dbReference type="EMBL" id="JBHSEN010000001">
    <property type="protein sequence ID" value="MFC4429767.1"/>
    <property type="molecule type" value="Genomic_DNA"/>
</dbReference>
<dbReference type="Proteomes" id="UP001595965">
    <property type="component" value="Unassembled WGS sequence"/>
</dbReference>
<dbReference type="Pfam" id="PF00589">
    <property type="entry name" value="Phage_integrase"/>
    <property type="match status" value="1"/>
</dbReference>
<dbReference type="InterPro" id="IPR011010">
    <property type="entry name" value="DNA_brk_join_enz"/>
</dbReference>
<dbReference type="SUPFAM" id="SSF56349">
    <property type="entry name" value="DNA breaking-rejoining enzymes"/>
    <property type="match status" value="1"/>
</dbReference>
<dbReference type="RefSeq" id="WP_344227804.1">
    <property type="nucleotide sequence ID" value="NZ_BAAALH010000002.1"/>
</dbReference>
<comment type="caution">
    <text evidence="3">The sequence shown here is derived from an EMBL/GenBank/DDBJ whole genome shotgun (WGS) entry which is preliminary data.</text>
</comment>
<evidence type="ECO:0000259" key="2">
    <source>
        <dbReference type="Pfam" id="PF00589"/>
    </source>
</evidence>
<evidence type="ECO:0000313" key="4">
    <source>
        <dbReference type="Proteomes" id="UP001595965"/>
    </source>
</evidence>
<name>A0ABV8XYU3_9MICC</name>
<dbReference type="InterPro" id="IPR002104">
    <property type="entry name" value="Integrase_catalytic"/>
</dbReference>
<keyword evidence="1" id="KW-0233">DNA recombination</keyword>